<accession>A0A919H228</accession>
<keyword evidence="1" id="KW-0805">Transcription regulation</keyword>
<dbReference type="PRINTS" id="PR00038">
    <property type="entry name" value="HTHLUXR"/>
</dbReference>
<evidence type="ECO:0000313" key="5">
    <source>
        <dbReference type="EMBL" id="GHI88915.1"/>
    </source>
</evidence>
<dbReference type="PROSITE" id="PS00622">
    <property type="entry name" value="HTH_LUXR_1"/>
    <property type="match status" value="1"/>
</dbReference>
<evidence type="ECO:0000256" key="2">
    <source>
        <dbReference type="ARBA" id="ARBA00023125"/>
    </source>
</evidence>
<dbReference type="SMART" id="SM00421">
    <property type="entry name" value="HTH_LUXR"/>
    <property type="match status" value="1"/>
</dbReference>
<keyword evidence="3" id="KW-0804">Transcription</keyword>
<dbReference type="PANTHER" id="PTHR44688:SF16">
    <property type="entry name" value="DNA-BINDING TRANSCRIPTIONAL ACTIVATOR DEVR_DOSR"/>
    <property type="match status" value="1"/>
</dbReference>
<evidence type="ECO:0000256" key="1">
    <source>
        <dbReference type="ARBA" id="ARBA00023015"/>
    </source>
</evidence>
<evidence type="ECO:0000313" key="6">
    <source>
        <dbReference type="Proteomes" id="UP000600026"/>
    </source>
</evidence>
<evidence type="ECO:0000256" key="3">
    <source>
        <dbReference type="ARBA" id="ARBA00023163"/>
    </source>
</evidence>
<organism evidence="5 6">
    <name type="scientific">Streptomyces xanthophaeus</name>
    <dbReference type="NCBI Taxonomy" id="67385"/>
    <lineage>
        <taxon>Bacteria</taxon>
        <taxon>Bacillati</taxon>
        <taxon>Actinomycetota</taxon>
        <taxon>Actinomycetes</taxon>
        <taxon>Kitasatosporales</taxon>
        <taxon>Streptomycetaceae</taxon>
        <taxon>Streptomyces</taxon>
    </lineage>
</organism>
<dbReference type="InterPro" id="IPR036388">
    <property type="entry name" value="WH-like_DNA-bd_sf"/>
</dbReference>
<dbReference type="OrthoDB" id="3171430at2"/>
<gene>
    <name evidence="5" type="ORF">Sxan_62790</name>
</gene>
<dbReference type="SUPFAM" id="SSF46894">
    <property type="entry name" value="C-terminal effector domain of the bipartite response regulators"/>
    <property type="match status" value="1"/>
</dbReference>
<dbReference type="PROSITE" id="PS50043">
    <property type="entry name" value="HTH_LUXR_2"/>
    <property type="match status" value="1"/>
</dbReference>
<dbReference type="Gene3D" id="1.10.10.10">
    <property type="entry name" value="Winged helix-like DNA-binding domain superfamily/Winged helix DNA-binding domain"/>
    <property type="match status" value="1"/>
</dbReference>
<dbReference type="PANTHER" id="PTHR44688">
    <property type="entry name" value="DNA-BINDING TRANSCRIPTIONAL ACTIVATOR DEVR_DOSR"/>
    <property type="match status" value="1"/>
</dbReference>
<reference evidence="5" key="1">
    <citation type="submission" date="2020-09" db="EMBL/GenBank/DDBJ databases">
        <title>Whole genome shotgun sequence of Streptomyces xanthophaeus NBRC 12829.</title>
        <authorList>
            <person name="Komaki H."/>
            <person name="Tamura T."/>
        </authorList>
    </citation>
    <scope>NUCLEOTIDE SEQUENCE</scope>
    <source>
        <strain evidence="5">NBRC 12829</strain>
    </source>
</reference>
<dbReference type="GO" id="GO:0006355">
    <property type="term" value="P:regulation of DNA-templated transcription"/>
    <property type="evidence" value="ECO:0007669"/>
    <property type="project" value="InterPro"/>
</dbReference>
<dbReference type="EMBL" id="BNEE01000006">
    <property type="protein sequence ID" value="GHI88915.1"/>
    <property type="molecule type" value="Genomic_DNA"/>
</dbReference>
<dbReference type="InterPro" id="IPR016032">
    <property type="entry name" value="Sig_transdc_resp-reg_C-effctor"/>
</dbReference>
<comment type="caution">
    <text evidence="5">The sequence shown here is derived from an EMBL/GenBank/DDBJ whole genome shotgun (WGS) entry which is preliminary data.</text>
</comment>
<dbReference type="GO" id="GO:0003677">
    <property type="term" value="F:DNA binding"/>
    <property type="evidence" value="ECO:0007669"/>
    <property type="project" value="UniProtKB-KW"/>
</dbReference>
<dbReference type="AlphaFoldDB" id="A0A919H228"/>
<dbReference type="Proteomes" id="UP000600026">
    <property type="component" value="Unassembled WGS sequence"/>
</dbReference>
<keyword evidence="2" id="KW-0238">DNA-binding</keyword>
<proteinExistence type="predicted"/>
<dbReference type="InterPro" id="IPR000792">
    <property type="entry name" value="Tscrpt_reg_LuxR_C"/>
</dbReference>
<name>A0A919H228_9ACTN</name>
<keyword evidence="6" id="KW-1185">Reference proteome</keyword>
<dbReference type="CDD" id="cd06170">
    <property type="entry name" value="LuxR_C_like"/>
    <property type="match status" value="1"/>
</dbReference>
<evidence type="ECO:0000259" key="4">
    <source>
        <dbReference type="PROSITE" id="PS50043"/>
    </source>
</evidence>
<protein>
    <recommendedName>
        <fullName evidence="4">HTH luxR-type domain-containing protein</fullName>
    </recommendedName>
</protein>
<feature type="domain" description="HTH luxR-type" evidence="4">
    <location>
        <begin position="143"/>
        <end position="208"/>
    </location>
</feature>
<dbReference type="Pfam" id="PF00196">
    <property type="entry name" value="GerE"/>
    <property type="match status" value="1"/>
</dbReference>
<sequence length="212" mass="22750">MSLRRRLTRLFAGSGWNAVEVEDIHAIAPCDVLVVDIDRLEEVQDPTPVAALTYGTDVRHLGDVRADVRAIVDLDDLDEAFLEAVQEVAAGHGWISPTLVRPLLRGPHAGAAAHAGAQSAAQTTARTAAHPAAQAVAHTPLRVRHRDPVLTARESEVVSLVSQGMNNGEIAGALYIAESTVKFHMSNILQKTGFRDRSQLAARMPGRLPAAR</sequence>